<sequence length="78" mass="8540">MNMGSEYVNEDLFGLEDEDIGEEINSRTNVTNISSGGSNRGGSGGRTFSSKKPRQKGPMDHFFTPNAEMVVQNQGVER</sequence>
<dbReference type="Proteomes" id="UP000288805">
    <property type="component" value="Unassembled WGS sequence"/>
</dbReference>
<dbReference type="AlphaFoldDB" id="A0A438FIH7"/>
<evidence type="ECO:0000313" key="3">
    <source>
        <dbReference type="Proteomes" id="UP000288805"/>
    </source>
</evidence>
<evidence type="ECO:0000313" key="2">
    <source>
        <dbReference type="EMBL" id="RVW59768.1"/>
    </source>
</evidence>
<reference evidence="2 3" key="1">
    <citation type="journal article" date="2018" name="PLoS Genet.">
        <title>Population sequencing reveals clonal diversity and ancestral inbreeding in the grapevine cultivar Chardonnay.</title>
        <authorList>
            <person name="Roach M.J."/>
            <person name="Johnson D.L."/>
            <person name="Bohlmann J."/>
            <person name="van Vuuren H.J."/>
            <person name="Jones S.J."/>
            <person name="Pretorius I.S."/>
            <person name="Schmidt S.A."/>
            <person name="Borneman A.R."/>
        </authorList>
    </citation>
    <scope>NUCLEOTIDE SEQUENCE [LARGE SCALE GENOMIC DNA]</scope>
    <source>
        <strain evidence="3">cv. Chardonnay</strain>
        <tissue evidence="2">Leaf</tissue>
    </source>
</reference>
<gene>
    <name evidence="2" type="ORF">CK203_096369</name>
</gene>
<feature type="region of interest" description="Disordered" evidence="1">
    <location>
        <begin position="27"/>
        <end position="65"/>
    </location>
</feature>
<organism evidence="2 3">
    <name type="scientific">Vitis vinifera</name>
    <name type="common">Grape</name>
    <dbReference type="NCBI Taxonomy" id="29760"/>
    <lineage>
        <taxon>Eukaryota</taxon>
        <taxon>Viridiplantae</taxon>
        <taxon>Streptophyta</taxon>
        <taxon>Embryophyta</taxon>
        <taxon>Tracheophyta</taxon>
        <taxon>Spermatophyta</taxon>
        <taxon>Magnoliopsida</taxon>
        <taxon>eudicotyledons</taxon>
        <taxon>Gunneridae</taxon>
        <taxon>Pentapetalae</taxon>
        <taxon>rosids</taxon>
        <taxon>Vitales</taxon>
        <taxon>Vitaceae</taxon>
        <taxon>Viteae</taxon>
        <taxon>Vitis</taxon>
    </lineage>
</organism>
<accession>A0A438FIH7</accession>
<proteinExistence type="predicted"/>
<comment type="caution">
    <text evidence="2">The sequence shown here is derived from an EMBL/GenBank/DDBJ whole genome shotgun (WGS) entry which is preliminary data.</text>
</comment>
<name>A0A438FIH7_VITVI</name>
<protein>
    <submittedName>
        <fullName evidence="2">Uncharacterized protein</fullName>
    </submittedName>
</protein>
<evidence type="ECO:0000256" key="1">
    <source>
        <dbReference type="SAM" id="MobiDB-lite"/>
    </source>
</evidence>
<dbReference type="EMBL" id="QGNW01000878">
    <property type="protein sequence ID" value="RVW59768.1"/>
    <property type="molecule type" value="Genomic_DNA"/>
</dbReference>